<proteinExistence type="predicted"/>
<dbReference type="InterPro" id="IPR011335">
    <property type="entry name" value="Restrct_endonuc-II-like"/>
</dbReference>
<dbReference type="EMBL" id="MHNF01000026">
    <property type="protein sequence ID" value="OGZ40712.1"/>
    <property type="molecule type" value="Genomic_DNA"/>
</dbReference>
<dbReference type="Pfam" id="PF04480">
    <property type="entry name" value="DUF559"/>
    <property type="match status" value="1"/>
</dbReference>
<name>A0A1G2FSK0_9BACT</name>
<dbReference type="PANTHER" id="PTHR38590:SF1">
    <property type="entry name" value="BLL0828 PROTEIN"/>
    <property type="match status" value="1"/>
</dbReference>
<evidence type="ECO:0000313" key="2">
    <source>
        <dbReference type="EMBL" id="OGZ40712.1"/>
    </source>
</evidence>
<dbReference type="PANTHER" id="PTHR38590">
    <property type="entry name" value="BLL0828 PROTEIN"/>
    <property type="match status" value="1"/>
</dbReference>
<accession>A0A1G2FSK0</accession>
<dbReference type="InterPro" id="IPR047216">
    <property type="entry name" value="Endonuclease_DUF559_bact"/>
</dbReference>
<feature type="domain" description="DUF559" evidence="1">
    <location>
        <begin position="13"/>
        <end position="118"/>
    </location>
</feature>
<comment type="caution">
    <text evidence="2">The sequence shown here is derived from an EMBL/GenBank/DDBJ whole genome shotgun (WGS) entry which is preliminary data.</text>
</comment>
<reference evidence="2 3" key="1">
    <citation type="journal article" date="2016" name="Nat. Commun.">
        <title>Thousands of microbial genomes shed light on interconnected biogeochemical processes in an aquifer system.</title>
        <authorList>
            <person name="Anantharaman K."/>
            <person name="Brown C.T."/>
            <person name="Hug L.A."/>
            <person name="Sharon I."/>
            <person name="Castelle C.J."/>
            <person name="Probst A.J."/>
            <person name="Thomas B.C."/>
            <person name="Singh A."/>
            <person name="Wilkins M.J."/>
            <person name="Karaoz U."/>
            <person name="Brodie E.L."/>
            <person name="Williams K.H."/>
            <person name="Hubbard S.S."/>
            <person name="Banfield J.F."/>
        </authorList>
    </citation>
    <scope>NUCLEOTIDE SEQUENCE [LARGE SCALE GENOMIC DNA]</scope>
</reference>
<dbReference type="CDD" id="cd01038">
    <property type="entry name" value="Endonuclease_DUF559"/>
    <property type="match status" value="1"/>
</dbReference>
<gene>
    <name evidence="2" type="ORF">A3B04_00870</name>
</gene>
<protein>
    <recommendedName>
        <fullName evidence="1">DUF559 domain-containing protein</fullName>
    </recommendedName>
</protein>
<dbReference type="SUPFAM" id="SSF52980">
    <property type="entry name" value="Restriction endonuclease-like"/>
    <property type="match status" value="1"/>
</dbReference>
<evidence type="ECO:0000259" key="1">
    <source>
        <dbReference type="Pfam" id="PF04480"/>
    </source>
</evidence>
<sequence length="126" mass="14960">MNQKFVFNKTAVKTHRRALRKASTDAERRLWSKLRSKQLSGLKFFRQYSIGSYILDFYCPAVRLSIEADGSQHGEIRRDYDEKRTRYLERFNITVLRFWDNDILKNTDGVILKILEHITPPNLPLN</sequence>
<evidence type="ECO:0000313" key="3">
    <source>
        <dbReference type="Proteomes" id="UP000177126"/>
    </source>
</evidence>
<organism evidence="2 3">
    <name type="scientific">Candidatus Portnoybacteria bacterium RIFCSPLOWO2_02_FULL_39_11</name>
    <dbReference type="NCBI Taxonomy" id="1802001"/>
    <lineage>
        <taxon>Bacteria</taxon>
        <taxon>Candidatus Portnoyibacteriota</taxon>
    </lineage>
</organism>
<dbReference type="AlphaFoldDB" id="A0A1G2FSK0"/>
<dbReference type="InterPro" id="IPR007569">
    <property type="entry name" value="DUF559"/>
</dbReference>
<dbReference type="Proteomes" id="UP000177126">
    <property type="component" value="Unassembled WGS sequence"/>
</dbReference>
<dbReference type="Gene3D" id="3.40.960.10">
    <property type="entry name" value="VSR Endonuclease"/>
    <property type="match status" value="1"/>
</dbReference>